<evidence type="ECO:0000256" key="1">
    <source>
        <dbReference type="ARBA" id="ARBA00008045"/>
    </source>
</evidence>
<feature type="coiled-coil region" evidence="3">
    <location>
        <begin position="125"/>
        <end position="152"/>
    </location>
</feature>
<dbReference type="InterPro" id="IPR009053">
    <property type="entry name" value="Prefoldin"/>
</dbReference>
<dbReference type="InterPro" id="IPR002777">
    <property type="entry name" value="PFD_beta-like"/>
</dbReference>
<feature type="region of interest" description="Disordered" evidence="4">
    <location>
        <begin position="35"/>
        <end position="54"/>
    </location>
</feature>
<dbReference type="InterPro" id="IPR027235">
    <property type="entry name" value="PFD2"/>
</dbReference>
<feature type="coiled-coil region" evidence="3">
    <location>
        <begin position="54"/>
        <end position="88"/>
    </location>
</feature>
<proteinExistence type="inferred from homology"/>
<reference evidence="5" key="1">
    <citation type="submission" date="2023-01" db="EMBL/GenBank/DDBJ databases">
        <title>The chitinases involved in constricting ring structure development in the nematode-trapping fungus Drechslerella dactyloides.</title>
        <authorList>
            <person name="Wang R."/>
            <person name="Zhang L."/>
            <person name="Tang P."/>
            <person name="Li S."/>
            <person name="Liang L."/>
        </authorList>
    </citation>
    <scope>NUCLEOTIDE SEQUENCE</scope>
    <source>
        <strain evidence="5">YMF1.00031</strain>
    </source>
</reference>
<sequence>MVQPKLALVLPARQHSTLTSTILRSTTTTATHVSLTASPTMSSSTPSPSAQRKQQELQNTYSNYKSTMQQLAQRIGEVEQDVEEHKLVIDSLKPVSEDRRCFRMINGVLTERKAGEVLPALTTNVDGLKKVLDGLVKEYKRVQDEMDAWKAKNNVQVVSQ</sequence>
<dbReference type="PANTHER" id="PTHR13303">
    <property type="entry name" value="PREFOLDIN SUBUNIT 2"/>
    <property type="match status" value="1"/>
</dbReference>
<dbReference type="GO" id="GO:0006457">
    <property type="term" value="P:protein folding"/>
    <property type="evidence" value="ECO:0007669"/>
    <property type="project" value="InterPro"/>
</dbReference>
<dbReference type="Proteomes" id="UP001221413">
    <property type="component" value="Unassembled WGS sequence"/>
</dbReference>
<dbReference type="FunFam" id="1.10.287.370:FF:000002">
    <property type="entry name" value="Prefoldin subunit 2"/>
    <property type="match status" value="1"/>
</dbReference>
<organism evidence="5 6">
    <name type="scientific">Drechslerella dactyloides</name>
    <name type="common">Nematode-trapping fungus</name>
    <name type="synonym">Arthrobotrys dactyloides</name>
    <dbReference type="NCBI Taxonomy" id="74499"/>
    <lineage>
        <taxon>Eukaryota</taxon>
        <taxon>Fungi</taxon>
        <taxon>Dikarya</taxon>
        <taxon>Ascomycota</taxon>
        <taxon>Pezizomycotina</taxon>
        <taxon>Orbiliomycetes</taxon>
        <taxon>Orbiliales</taxon>
        <taxon>Orbiliaceae</taxon>
        <taxon>Drechslerella</taxon>
    </lineage>
</organism>
<keyword evidence="6" id="KW-1185">Reference proteome</keyword>
<comment type="caution">
    <text evidence="5">The sequence shown here is derived from an EMBL/GenBank/DDBJ whole genome shotgun (WGS) entry which is preliminary data.</text>
</comment>
<keyword evidence="2" id="KW-0143">Chaperone</keyword>
<dbReference type="EMBL" id="JAQGDS010000001">
    <property type="protein sequence ID" value="KAJ6264609.1"/>
    <property type="molecule type" value="Genomic_DNA"/>
</dbReference>
<protein>
    <submittedName>
        <fullName evidence="5">Prefoldin subunit 2</fullName>
    </submittedName>
</protein>
<feature type="compositionally biased region" description="Low complexity" evidence="4">
    <location>
        <begin position="35"/>
        <end position="49"/>
    </location>
</feature>
<dbReference type="Gene3D" id="1.10.287.370">
    <property type="match status" value="1"/>
</dbReference>
<evidence type="ECO:0000256" key="3">
    <source>
        <dbReference type="SAM" id="Coils"/>
    </source>
</evidence>
<evidence type="ECO:0000256" key="4">
    <source>
        <dbReference type="SAM" id="MobiDB-lite"/>
    </source>
</evidence>
<dbReference type="AlphaFoldDB" id="A0AAD6NMX9"/>
<dbReference type="GO" id="GO:0051082">
    <property type="term" value="F:unfolded protein binding"/>
    <property type="evidence" value="ECO:0007669"/>
    <property type="project" value="InterPro"/>
</dbReference>
<dbReference type="Pfam" id="PF01920">
    <property type="entry name" value="Prefoldin_2"/>
    <property type="match status" value="1"/>
</dbReference>
<gene>
    <name evidence="5" type="ORF">Dda_0758</name>
</gene>
<dbReference type="CDD" id="cd23163">
    <property type="entry name" value="Prefoldin_2"/>
    <property type="match status" value="1"/>
</dbReference>
<evidence type="ECO:0000256" key="2">
    <source>
        <dbReference type="ARBA" id="ARBA00023186"/>
    </source>
</evidence>
<dbReference type="GO" id="GO:0016272">
    <property type="term" value="C:prefoldin complex"/>
    <property type="evidence" value="ECO:0007669"/>
    <property type="project" value="InterPro"/>
</dbReference>
<name>A0AAD6NMX9_DREDA</name>
<comment type="similarity">
    <text evidence="1">Belongs to the prefoldin subunit beta family.</text>
</comment>
<keyword evidence="3" id="KW-0175">Coiled coil</keyword>
<evidence type="ECO:0000313" key="5">
    <source>
        <dbReference type="EMBL" id="KAJ6264609.1"/>
    </source>
</evidence>
<accession>A0AAD6NMX9</accession>
<evidence type="ECO:0000313" key="6">
    <source>
        <dbReference type="Proteomes" id="UP001221413"/>
    </source>
</evidence>
<dbReference type="SUPFAM" id="SSF46579">
    <property type="entry name" value="Prefoldin"/>
    <property type="match status" value="1"/>
</dbReference>